<dbReference type="InterPro" id="IPR011006">
    <property type="entry name" value="CheY-like_superfamily"/>
</dbReference>
<evidence type="ECO:0000313" key="9">
    <source>
        <dbReference type="EMBL" id="SHJ47525.1"/>
    </source>
</evidence>
<dbReference type="InterPro" id="IPR001789">
    <property type="entry name" value="Sig_transdc_resp-reg_receiver"/>
</dbReference>
<dbReference type="Pfam" id="PF17853">
    <property type="entry name" value="GGDEF_2"/>
    <property type="match status" value="1"/>
</dbReference>
<sequence>MFNVLIADDEELERRAIRNIILDKFSEQFIIYEGKNGREAIEIGDRIRPDLVIIDIKMPGINGIEAIKEMHKKLPDTYFIIVTAYDYFNYAKEAIEYNVKQYILKPFKRDEFADKIREAINHLETAKRKRSRELELKERLYSMEPAIRNELCSSIIFNRLNLIDYKLYQESINITLNNSYAMAIKVISNSGFNLSLIREYLEEKCKEYTELITYNLSQDKIIAFCKKTEDADSEKESEELARKIRKMLREKFNLNSYVGIGSLVDDILNLTCSYEEAEKSLEACSDKGKIVHFNNLNVKDTKVQKNYYGEGEQSKRILNEALDYIRENYNKDITLEALANHVNVSPFYFSKCFKELTGINFIDYLTDYRIKVAKDMLRKGSFNVKEICYEVGYSDPNYFSRVFKKIEGISPTEYKNKAY</sequence>
<dbReference type="SMART" id="SM00448">
    <property type="entry name" value="REC"/>
    <property type="match status" value="1"/>
</dbReference>
<evidence type="ECO:0000259" key="7">
    <source>
        <dbReference type="PROSITE" id="PS01124"/>
    </source>
</evidence>
<dbReference type="RefSeq" id="WP_073008740.1">
    <property type="nucleotide sequence ID" value="NZ_FQZO01000005.1"/>
</dbReference>
<dbReference type="InterPro" id="IPR018060">
    <property type="entry name" value="HTH_AraC"/>
</dbReference>
<feature type="domain" description="Response regulatory" evidence="8">
    <location>
        <begin position="3"/>
        <end position="120"/>
    </location>
</feature>
<evidence type="ECO:0000313" key="10">
    <source>
        <dbReference type="Proteomes" id="UP000184080"/>
    </source>
</evidence>
<dbReference type="Gene3D" id="1.10.10.60">
    <property type="entry name" value="Homeodomain-like"/>
    <property type="match status" value="2"/>
</dbReference>
<keyword evidence="6" id="KW-0597">Phosphoprotein</keyword>
<dbReference type="SUPFAM" id="SSF46689">
    <property type="entry name" value="Homeodomain-like"/>
    <property type="match status" value="2"/>
</dbReference>
<dbReference type="AlphaFoldDB" id="A0A1M6JLF1"/>
<evidence type="ECO:0000256" key="3">
    <source>
        <dbReference type="ARBA" id="ARBA00023125"/>
    </source>
</evidence>
<evidence type="ECO:0000259" key="8">
    <source>
        <dbReference type="PROSITE" id="PS50110"/>
    </source>
</evidence>
<dbReference type="CDD" id="cd17536">
    <property type="entry name" value="REC_YesN-like"/>
    <property type="match status" value="1"/>
</dbReference>
<dbReference type="PROSITE" id="PS50110">
    <property type="entry name" value="RESPONSE_REGULATORY"/>
    <property type="match status" value="1"/>
</dbReference>
<dbReference type="STRING" id="1121298.SAMN05444401_3145"/>
<evidence type="ECO:0000256" key="1">
    <source>
        <dbReference type="ARBA" id="ARBA00018672"/>
    </source>
</evidence>
<accession>A0A1M6JLF1</accession>
<dbReference type="PROSITE" id="PS00041">
    <property type="entry name" value="HTH_ARAC_FAMILY_1"/>
    <property type="match status" value="1"/>
</dbReference>
<dbReference type="InterPro" id="IPR020449">
    <property type="entry name" value="Tscrpt_reg_AraC-type_HTH"/>
</dbReference>
<dbReference type="EMBL" id="FQZO01000005">
    <property type="protein sequence ID" value="SHJ47525.1"/>
    <property type="molecule type" value="Genomic_DNA"/>
</dbReference>
<dbReference type="PRINTS" id="PR00032">
    <property type="entry name" value="HTHARAC"/>
</dbReference>
<keyword evidence="10" id="KW-1185">Reference proteome</keyword>
<dbReference type="GO" id="GO:0003700">
    <property type="term" value="F:DNA-binding transcription factor activity"/>
    <property type="evidence" value="ECO:0007669"/>
    <property type="project" value="InterPro"/>
</dbReference>
<keyword evidence="2" id="KW-0805">Transcription regulation</keyword>
<protein>
    <recommendedName>
        <fullName evidence="1">Stage 0 sporulation protein A homolog</fullName>
    </recommendedName>
</protein>
<evidence type="ECO:0000256" key="6">
    <source>
        <dbReference type="PROSITE-ProRule" id="PRU00169"/>
    </source>
</evidence>
<evidence type="ECO:0000256" key="4">
    <source>
        <dbReference type="ARBA" id="ARBA00023163"/>
    </source>
</evidence>
<dbReference type="SUPFAM" id="SSF52172">
    <property type="entry name" value="CheY-like"/>
    <property type="match status" value="1"/>
</dbReference>
<comment type="function">
    <text evidence="5">May play the central regulatory role in sporulation. It may be an element of the effector pathway responsible for the activation of sporulation genes in response to nutritional stress. Spo0A may act in concert with spo0H (a sigma factor) to control the expression of some genes that are critical to the sporulation process.</text>
</comment>
<dbReference type="Proteomes" id="UP000184080">
    <property type="component" value="Unassembled WGS sequence"/>
</dbReference>
<organism evidence="9 10">
    <name type="scientific">Clostridium amylolyticum</name>
    <dbReference type="NCBI Taxonomy" id="1121298"/>
    <lineage>
        <taxon>Bacteria</taxon>
        <taxon>Bacillati</taxon>
        <taxon>Bacillota</taxon>
        <taxon>Clostridia</taxon>
        <taxon>Eubacteriales</taxon>
        <taxon>Clostridiaceae</taxon>
        <taxon>Clostridium</taxon>
    </lineage>
</organism>
<reference evidence="9 10" key="1">
    <citation type="submission" date="2016-11" db="EMBL/GenBank/DDBJ databases">
        <authorList>
            <person name="Jaros S."/>
            <person name="Januszkiewicz K."/>
            <person name="Wedrychowicz H."/>
        </authorList>
    </citation>
    <scope>NUCLEOTIDE SEQUENCE [LARGE SCALE GENOMIC DNA]</scope>
    <source>
        <strain evidence="9 10">DSM 21864</strain>
    </source>
</reference>
<dbReference type="Gene3D" id="3.40.50.2300">
    <property type="match status" value="1"/>
</dbReference>
<dbReference type="PANTHER" id="PTHR43280:SF28">
    <property type="entry name" value="HTH-TYPE TRANSCRIPTIONAL ACTIVATOR RHAS"/>
    <property type="match status" value="1"/>
</dbReference>
<dbReference type="InterPro" id="IPR041522">
    <property type="entry name" value="CdaR_GGDEF"/>
</dbReference>
<proteinExistence type="predicted"/>
<dbReference type="PROSITE" id="PS01124">
    <property type="entry name" value="HTH_ARAC_FAMILY_2"/>
    <property type="match status" value="1"/>
</dbReference>
<dbReference type="Pfam" id="PF00072">
    <property type="entry name" value="Response_reg"/>
    <property type="match status" value="1"/>
</dbReference>
<feature type="modified residue" description="4-aspartylphosphate" evidence="6">
    <location>
        <position position="55"/>
    </location>
</feature>
<gene>
    <name evidence="9" type="ORF">SAMN05444401_3145</name>
</gene>
<keyword evidence="3" id="KW-0238">DNA-binding</keyword>
<dbReference type="GO" id="GO:0000160">
    <property type="term" value="P:phosphorelay signal transduction system"/>
    <property type="evidence" value="ECO:0007669"/>
    <property type="project" value="InterPro"/>
</dbReference>
<dbReference type="SMART" id="SM00342">
    <property type="entry name" value="HTH_ARAC"/>
    <property type="match status" value="1"/>
</dbReference>
<evidence type="ECO:0000256" key="5">
    <source>
        <dbReference type="ARBA" id="ARBA00024867"/>
    </source>
</evidence>
<evidence type="ECO:0000256" key="2">
    <source>
        <dbReference type="ARBA" id="ARBA00023015"/>
    </source>
</evidence>
<keyword evidence="4" id="KW-0804">Transcription</keyword>
<dbReference type="InterPro" id="IPR018062">
    <property type="entry name" value="HTH_AraC-typ_CS"/>
</dbReference>
<dbReference type="PANTHER" id="PTHR43280">
    <property type="entry name" value="ARAC-FAMILY TRANSCRIPTIONAL REGULATOR"/>
    <property type="match status" value="1"/>
</dbReference>
<name>A0A1M6JLF1_9CLOT</name>
<dbReference type="GO" id="GO:0043565">
    <property type="term" value="F:sequence-specific DNA binding"/>
    <property type="evidence" value="ECO:0007669"/>
    <property type="project" value="InterPro"/>
</dbReference>
<dbReference type="InterPro" id="IPR009057">
    <property type="entry name" value="Homeodomain-like_sf"/>
</dbReference>
<dbReference type="OrthoDB" id="324626at2"/>
<feature type="domain" description="HTH araC/xylS-type" evidence="7">
    <location>
        <begin position="319"/>
        <end position="417"/>
    </location>
</feature>
<dbReference type="Pfam" id="PF12833">
    <property type="entry name" value="HTH_18"/>
    <property type="match status" value="1"/>
</dbReference>